<dbReference type="eggNOG" id="ENOG502Z99M">
    <property type="taxonomic scope" value="Bacteria"/>
</dbReference>
<dbReference type="InterPro" id="IPR045499">
    <property type="entry name" value="DUF6492"/>
</dbReference>
<dbReference type="AlphaFoldDB" id="K9XT47"/>
<dbReference type="PATRIC" id="fig|111780.3.peg.1325"/>
<sequence>MKNQTCCIITPSYVKDFDRCRLLSETITQFNQSPINHYIIVDQKDERLFSQLKKANTEIITVESVLPWWIKKIPFLKNGWFSFKTLPLRNWFIQQLVKLSIAKDVAEEVLIFVDSDVAFIRPFDTKNFIVDHQVRLFREPDAIAAGSELSAWSDVACDLLQLPRLPRPVPNYLGNVITWKKDNVFKLHNYIEEISNQEWIKTIAKSWHLSEYLLYGTFVDQVLKEKSGHFYDPVKNCHEYWTPQSMSDQQLQQFFSEVTNDHIAVMISAKAGMPVSRYEKYIKEQKL</sequence>
<proteinExistence type="predicted"/>
<dbReference type="EMBL" id="CP003653">
    <property type="protein sequence ID" value="AFZ34842.1"/>
    <property type="molecule type" value="Genomic_DNA"/>
</dbReference>
<dbReference type="HOGENOM" id="CLU_084449_0_0_3"/>
<protein>
    <recommendedName>
        <fullName evidence="3">Glycosyl transferase family 8</fullName>
    </recommendedName>
</protein>
<evidence type="ECO:0000313" key="2">
    <source>
        <dbReference type="Proteomes" id="UP000010473"/>
    </source>
</evidence>
<accession>K9XT47</accession>
<gene>
    <name evidence="1" type="ordered locus">Sta7437_1272</name>
</gene>
<dbReference type="Pfam" id="PF20102">
    <property type="entry name" value="DUF6492"/>
    <property type="match status" value="1"/>
</dbReference>
<organism evidence="1 2">
    <name type="scientific">Stanieria cyanosphaera (strain ATCC 29371 / PCC 7437)</name>
    <dbReference type="NCBI Taxonomy" id="111780"/>
    <lineage>
        <taxon>Bacteria</taxon>
        <taxon>Bacillati</taxon>
        <taxon>Cyanobacteriota</taxon>
        <taxon>Cyanophyceae</taxon>
        <taxon>Pleurocapsales</taxon>
        <taxon>Dermocarpellaceae</taxon>
        <taxon>Stanieria</taxon>
    </lineage>
</organism>
<dbReference type="KEGG" id="scs:Sta7437_1272"/>
<evidence type="ECO:0000313" key="1">
    <source>
        <dbReference type="EMBL" id="AFZ34842.1"/>
    </source>
</evidence>
<evidence type="ECO:0008006" key="3">
    <source>
        <dbReference type="Google" id="ProtNLM"/>
    </source>
</evidence>
<keyword evidence="2" id="KW-1185">Reference proteome</keyword>
<reference evidence="2" key="1">
    <citation type="journal article" date="2013" name="Proc. Natl. Acad. Sci. U.S.A.">
        <title>Improving the coverage of the cyanobacterial phylum using diversity-driven genome sequencing.</title>
        <authorList>
            <person name="Shih P.M."/>
            <person name="Wu D."/>
            <person name="Latifi A."/>
            <person name="Axen S.D."/>
            <person name="Fewer D.P."/>
            <person name="Talla E."/>
            <person name="Calteau A."/>
            <person name="Cai F."/>
            <person name="Tandeau de Marsac N."/>
            <person name="Rippka R."/>
            <person name="Herdman M."/>
            <person name="Sivonen K."/>
            <person name="Coursin T."/>
            <person name="Laurent T."/>
            <person name="Goodwin L."/>
            <person name="Nolan M."/>
            <person name="Davenport K.W."/>
            <person name="Han C.S."/>
            <person name="Rubin E.M."/>
            <person name="Eisen J.A."/>
            <person name="Woyke T."/>
            <person name="Gugger M."/>
            <person name="Kerfeld C.A."/>
        </authorList>
    </citation>
    <scope>NUCLEOTIDE SEQUENCE [LARGE SCALE GENOMIC DNA]</scope>
    <source>
        <strain evidence="2">ATCC 29371 / PCC 7437</strain>
    </source>
</reference>
<name>K9XT47_STAC7</name>
<dbReference type="RefSeq" id="WP_015192515.1">
    <property type="nucleotide sequence ID" value="NC_019748.1"/>
</dbReference>
<dbReference type="OrthoDB" id="571298at2"/>
<dbReference type="Proteomes" id="UP000010473">
    <property type="component" value="Chromosome"/>
</dbReference>